<dbReference type="EMBL" id="SOBT01000009">
    <property type="protein sequence ID" value="TDU28547.1"/>
    <property type="molecule type" value="Genomic_DNA"/>
</dbReference>
<dbReference type="Gene3D" id="3.40.47.10">
    <property type="match status" value="1"/>
</dbReference>
<dbReference type="RefSeq" id="WP_133882086.1">
    <property type="nucleotide sequence ID" value="NZ_MWIN01000024.1"/>
</dbReference>
<dbReference type="InterPro" id="IPR020610">
    <property type="entry name" value="Thiolase_AS"/>
</dbReference>
<dbReference type="SUPFAM" id="SSF53901">
    <property type="entry name" value="Thiolase-like"/>
    <property type="match status" value="2"/>
</dbReference>
<dbReference type="InterPro" id="IPR020616">
    <property type="entry name" value="Thiolase_N"/>
</dbReference>
<comment type="pathway">
    <text evidence="2">Aromatic compound metabolism.</text>
</comment>
<evidence type="ECO:0000313" key="11">
    <source>
        <dbReference type="EMBL" id="TDU28547.1"/>
    </source>
</evidence>
<dbReference type="FunFam" id="3.40.47.10:FF:000010">
    <property type="entry name" value="Acetyl-CoA acetyltransferase (Thiolase)"/>
    <property type="match status" value="1"/>
</dbReference>
<dbReference type="InterPro" id="IPR012793">
    <property type="entry name" value="PcaF"/>
</dbReference>
<evidence type="ECO:0000256" key="4">
    <source>
        <dbReference type="ARBA" id="ARBA00022679"/>
    </source>
</evidence>
<feature type="active site" description="Acyl-thioester intermediate" evidence="7">
    <location>
        <position position="90"/>
    </location>
</feature>
<dbReference type="GO" id="GO:0006635">
    <property type="term" value="P:fatty acid beta-oxidation"/>
    <property type="evidence" value="ECO:0007669"/>
    <property type="project" value="TreeGrafter"/>
</dbReference>
<feature type="active site" description="Proton acceptor" evidence="7">
    <location>
        <position position="359"/>
    </location>
</feature>
<feature type="domain" description="Thiolase N-terminal" evidence="9">
    <location>
        <begin position="4"/>
        <end position="270"/>
    </location>
</feature>
<sequence length="403" mass="42186">MIPVFICDAVRTPIGRYGGALATVRADDLAALPLRALLERNPQLDPAAVQEVMLGCANQSGEDNRNVARMSLLLAGLPASVPGVTVNRLCASGLDAVAGIARAIGGGEIEIGIAGGVESMSRAPYVLGKPGEAFSRAAKLEDTTMGWRFVNPAMAASYGVDPMPRTAENVAERYRINREDQDAFALRSQARAQAARKSGFHRDEIVPVRLQATRRGQDAIVVDEDEHPRADTTLERLARLEPLFGPGSTVTAGNSSGINDGAAAMILATEKAAHRFGLRPRARFLGAASAGVEPQLMGIGPVPSTQALLARLSLAIRAFDVIELNEAFASQSLAVLRLLGLADDAPQVNPNGGAIALGHPLGMSGARLVMTLVHQLEATAGRRGLATMCVGVGQGVSMAVERV</sequence>
<dbReference type="NCBIfam" id="TIGR01930">
    <property type="entry name" value="AcCoA-C-Actrans"/>
    <property type="match status" value="1"/>
</dbReference>
<dbReference type="InterPro" id="IPR020613">
    <property type="entry name" value="Thiolase_CS"/>
</dbReference>
<comment type="catalytic activity">
    <reaction evidence="6">
        <text>succinyl-CoA + acetyl-CoA = 3-oxoadipyl-CoA + CoA</text>
        <dbReference type="Rhea" id="RHEA:19481"/>
        <dbReference type="ChEBI" id="CHEBI:57287"/>
        <dbReference type="ChEBI" id="CHEBI:57288"/>
        <dbReference type="ChEBI" id="CHEBI:57292"/>
        <dbReference type="ChEBI" id="CHEBI:57348"/>
        <dbReference type="EC" id="2.3.1.174"/>
    </reaction>
</comment>
<gene>
    <name evidence="11" type="ORF">DFR24_2919</name>
</gene>
<dbReference type="PROSITE" id="PS00737">
    <property type="entry name" value="THIOLASE_2"/>
    <property type="match status" value="1"/>
</dbReference>
<comment type="similarity">
    <text evidence="3 8">Belongs to the thiolase-like superfamily. Thiolase family.</text>
</comment>
<evidence type="ECO:0000256" key="3">
    <source>
        <dbReference type="ARBA" id="ARBA00010982"/>
    </source>
</evidence>
<organism evidence="11 12">
    <name type="scientific">Panacagrimonas perspica</name>
    <dbReference type="NCBI Taxonomy" id="381431"/>
    <lineage>
        <taxon>Bacteria</taxon>
        <taxon>Pseudomonadati</taxon>
        <taxon>Pseudomonadota</taxon>
        <taxon>Gammaproteobacteria</taxon>
        <taxon>Nevskiales</taxon>
        <taxon>Nevskiaceae</taxon>
        <taxon>Panacagrimonas</taxon>
    </lineage>
</organism>
<dbReference type="Proteomes" id="UP000295341">
    <property type="component" value="Unassembled WGS sequence"/>
</dbReference>
<evidence type="ECO:0000256" key="5">
    <source>
        <dbReference type="ARBA" id="ARBA00023315"/>
    </source>
</evidence>
<dbReference type="PANTHER" id="PTHR43853:SF2">
    <property type="entry name" value="3-OXOADIPYL-COA_3-OXO-5,6-DEHYDROSUBERYL-COA THIOLASE"/>
    <property type="match status" value="1"/>
</dbReference>
<dbReference type="InterPro" id="IPR020617">
    <property type="entry name" value="Thiolase_C"/>
</dbReference>
<dbReference type="InterPro" id="IPR020615">
    <property type="entry name" value="Thiolase_acyl_enz_int_AS"/>
</dbReference>
<dbReference type="CDD" id="cd00751">
    <property type="entry name" value="thiolase"/>
    <property type="match status" value="1"/>
</dbReference>
<keyword evidence="12" id="KW-1185">Reference proteome</keyword>
<keyword evidence="4 8" id="KW-0808">Transferase</keyword>
<dbReference type="PIRSF" id="PIRSF000429">
    <property type="entry name" value="Ac-CoA_Ac_transf"/>
    <property type="match status" value="1"/>
</dbReference>
<evidence type="ECO:0000256" key="6">
    <source>
        <dbReference type="ARBA" id="ARBA00048527"/>
    </source>
</evidence>
<feature type="active site" description="Proton acceptor" evidence="7">
    <location>
        <position position="389"/>
    </location>
</feature>
<feature type="domain" description="Thiolase C-terminal" evidence="10">
    <location>
        <begin position="279"/>
        <end position="402"/>
    </location>
</feature>
<comment type="pathway">
    <text evidence="1">Lipid metabolism.</text>
</comment>
<dbReference type="PROSITE" id="PS00098">
    <property type="entry name" value="THIOLASE_1"/>
    <property type="match status" value="1"/>
</dbReference>
<dbReference type="AlphaFoldDB" id="A0A4R7P4C8"/>
<dbReference type="GO" id="GO:0033812">
    <property type="term" value="F:3-oxoadipyl-CoA thiolase activity"/>
    <property type="evidence" value="ECO:0007669"/>
    <property type="project" value="UniProtKB-EC"/>
</dbReference>
<evidence type="ECO:0000259" key="9">
    <source>
        <dbReference type="Pfam" id="PF00108"/>
    </source>
</evidence>
<evidence type="ECO:0000313" key="12">
    <source>
        <dbReference type="Proteomes" id="UP000295341"/>
    </source>
</evidence>
<name>A0A4R7P4C8_9GAMM</name>
<dbReference type="PROSITE" id="PS00099">
    <property type="entry name" value="THIOLASE_3"/>
    <property type="match status" value="1"/>
</dbReference>
<dbReference type="Pfam" id="PF02803">
    <property type="entry name" value="Thiolase_C"/>
    <property type="match status" value="1"/>
</dbReference>
<dbReference type="GO" id="GO:0010124">
    <property type="term" value="P:phenylacetate catabolic process"/>
    <property type="evidence" value="ECO:0007669"/>
    <property type="project" value="TreeGrafter"/>
</dbReference>
<dbReference type="PANTHER" id="PTHR43853">
    <property type="entry name" value="3-KETOACYL-COA THIOLASE, PEROXISOMAL"/>
    <property type="match status" value="1"/>
</dbReference>
<dbReference type="InterPro" id="IPR016039">
    <property type="entry name" value="Thiolase-like"/>
</dbReference>
<comment type="caution">
    <text evidence="11">The sequence shown here is derived from an EMBL/GenBank/DDBJ whole genome shotgun (WGS) entry which is preliminary data.</text>
</comment>
<protein>
    <submittedName>
        <fullName evidence="11">3-oxoadipyl-CoA thiolase</fullName>
    </submittedName>
</protein>
<evidence type="ECO:0000256" key="2">
    <source>
        <dbReference type="ARBA" id="ARBA00005211"/>
    </source>
</evidence>
<evidence type="ECO:0000259" key="10">
    <source>
        <dbReference type="Pfam" id="PF02803"/>
    </source>
</evidence>
<reference evidence="11 12" key="1">
    <citation type="submission" date="2019-03" db="EMBL/GenBank/DDBJ databases">
        <title>Genomic Encyclopedia of Type Strains, Phase IV (KMG-IV): sequencing the most valuable type-strain genomes for metagenomic binning, comparative biology and taxonomic classification.</title>
        <authorList>
            <person name="Goeker M."/>
        </authorList>
    </citation>
    <scope>NUCLEOTIDE SEQUENCE [LARGE SCALE GENOMIC DNA]</scope>
    <source>
        <strain evidence="11 12">DSM 26377</strain>
    </source>
</reference>
<keyword evidence="5 8" id="KW-0012">Acyltransferase</keyword>
<dbReference type="GO" id="GO:0019619">
    <property type="term" value="P:3,4-dihydroxybenzoate catabolic process"/>
    <property type="evidence" value="ECO:0007669"/>
    <property type="project" value="InterPro"/>
</dbReference>
<dbReference type="InterPro" id="IPR002155">
    <property type="entry name" value="Thiolase"/>
</dbReference>
<dbReference type="NCBIfam" id="NF006551">
    <property type="entry name" value="PRK09050.1"/>
    <property type="match status" value="1"/>
</dbReference>
<dbReference type="GO" id="GO:0005737">
    <property type="term" value="C:cytoplasm"/>
    <property type="evidence" value="ECO:0007669"/>
    <property type="project" value="UniProtKB-ARBA"/>
</dbReference>
<proteinExistence type="inferred from homology"/>
<evidence type="ECO:0000256" key="8">
    <source>
        <dbReference type="RuleBase" id="RU003557"/>
    </source>
</evidence>
<dbReference type="InterPro" id="IPR050215">
    <property type="entry name" value="Thiolase-like_sf_Thiolase"/>
</dbReference>
<dbReference type="Pfam" id="PF00108">
    <property type="entry name" value="Thiolase_N"/>
    <property type="match status" value="1"/>
</dbReference>
<accession>A0A4R7P4C8</accession>
<evidence type="ECO:0000256" key="7">
    <source>
        <dbReference type="PIRSR" id="PIRSR000429-1"/>
    </source>
</evidence>
<dbReference type="NCBIfam" id="TIGR02430">
    <property type="entry name" value="pcaF"/>
    <property type="match status" value="1"/>
</dbReference>
<evidence type="ECO:0000256" key="1">
    <source>
        <dbReference type="ARBA" id="ARBA00005189"/>
    </source>
</evidence>
<dbReference type="OrthoDB" id="9764638at2"/>